<proteinExistence type="predicted"/>
<evidence type="ECO:0000313" key="1">
    <source>
        <dbReference type="EMBL" id="KAH7952574.1"/>
    </source>
</evidence>
<reference evidence="1" key="1">
    <citation type="journal article" date="2020" name="Cell">
        <title>Large-Scale Comparative Analyses of Tick Genomes Elucidate Their Genetic Diversity and Vector Capacities.</title>
        <authorList>
            <consortium name="Tick Genome and Microbiome Consortium (TIGMIC)"/>
            <person name="Jia N."/>
            <person name="Wang J."/>
            <person name="Shi W."/>
            <person name="Du L."/>
            <person name="Sun Y."/>
            <person name="Zhan W."/>
            <person name="Jiang J.F."/>
            <person name="Wang Q."/>
            <person name="Zhang B."/>
            <person name="Ji P."/>
            <person name="Bell-Sakyi L."/>
            <person name="Cui X.M."/>
            <person name="Yuan T.T."/>
            <person name="Jiang B.G."/>
            <person name="Yang W.F."/>
            <person name="Lam T.T."/>
            <person name="Chang Q.C."/>
            <person name="Ding S.J."/>
            <person name="Wang X.J."/>
            <person name="Zhu J.G."/>
            <person name="Ruan X.D."/>
            <person name="Zhao L."/>
            <person name="Wei J.T."/>
            <person name="Ye R.Z."/>
            <person name="Que T.C."/>
            <person name="Du C.H."/>
            <person name="Zhou Y.H."/>
            <person name="Cheng J.X."/>
            <person name="Dai P.F."/>
            <person name="Guo W.B."/>
            <person name="Han X.H."/>
            <person name="Huang E.J."/>
            <person name="Li L.F."/>
            <person name="Wei W."/>
            <person name="Gao Y.C."/>
            <person name="Liu J.Z."/>
            <person name="Shao H.Z."/>
            <person name="Wang X."/>
            <person name="Wang C.C."/>
            <person name="Yang T.C."/>
            <person name="Huo Q.B."/>
            <person name="Li W."/>
            <person name="Chen H.Y."/>
            <person name="Chen S.E."/>
            <person name="Zhou L.G."/>
            <person name="Ni X.B."/>
            <person name="Tian J.H."/>
            <person name="Sheng Y."/>
            <person name="Liu T."/>
            <person name="Pan Y.S."/>
            <person name="Xia L.Y."/>
            <person name="Li J."/>
            <person name="Zhao F."/>
            <person name="Cao W.C."/>
        </authorList>
    </citation>
    <scope>NUCLEOTIDE SEQUENCE</scope>
    <source>
        <strain evidence="1">Rsan-2018</strain>
    </source>
</reference>
<accession>A0A9D4PTB4</accession>
<comment type="caution">
    <text evidence="1">The sequence shown here is derived from an EMBL/GenBank/DDBJ whole genome shotgun (WGS) entry which is preliminary data.</text>
</comment>
<dbReference type="EMBL" id="JABSTV010001251">
    <property type="protein sequence ID" value="KAH7952574.1"/>
    <property type="molecule type" value="Genomic_DNA"/>
</dbReference>
<protein>
    <submittedName>
        <fullName evidence="1">Uncharacterized protein</fullName>
    </submittedName>
</protein>
<gene>
    <name evidence="1" type="ORF">HPB52_024028</name>
</gene>
<dbReference type="AlphaFoldDB" id="A0A9D4PTB4"/>
<organism evidence="1 2">
    <name type="scientific">Rhipicephalus sanguineus</name>
    <name type="common">Brown dog tick</name>
    <name type="synonym">Ixodes sanguineus</name>
    <dbReference type="NCBI Taxonomy" id="34632"/>
    <lineage>
        <taxon>Eukaryota</taxon>
        <taxon>Metazoa</taxon>
        <taxon>Ecdysozoa</taxon>
        <taxon>Arthropoda</taxon>
        <taxon>Chelicerata</taxon>
        <taxon>Arachnida</taxon>
        <taxon>Acari</taxon>
        <taxon>Parasitiformes</taxon>
        <taxon>Ixodida</taxon>
        <taxon>Ixodoidea</taxon>
        <taxon>Ixodidae</taxon>
        <taxon>Rhipicephalinae</taxon>
        <taxon>Rhipicephalus</taxon>
        <taxon>Rhipicephalus</taxon>
    </lineage>
</organism>
<dbReference type="VEuPathDB" id="VectorBase:RSAN_054358"/>
<evidence type="ECO:0000313" key="2">
    <source>
        <dbReference type="Proteomes" id="UP000821837"/>
    </source>
</evidence>
<sequence length="128" mass="14095">MGDHVLVKWASEEKWDVYCVKNIKYHTVVSQLVDDPKYVTRLTNQAVQVLWQDDEYAPAYILGIGGHGAEANKACVGSGGSELFRKTEGAYPGFDMKPAAYTCSLYKVSVKEIRTSLSSMLARGQVAS</sequence>
<name>A0A9D4PTB4_RHISA</name>
<dbReference type="Proteomes" id="UP000821837">
    <property type="component" value="Chromosome 5"/>
</dbReference>
<keyword evidence="2" id="KW-1185">Reference proteome</keyword>
<reference evidence="1" key="2">
    <citation type="submission" date="2021-09" db="EMBL/GenBank/DDBJ databases">
        <authorList>
            <person name="Jia N."/>
            <person name="Wang J."/>
            <person name="Shi W."/>
            <person name="Du L."/>
            <person name="Sun Y."/>
            <person name="Zhan W."/>
            <person name="Jiang J."/>
            <person name="Wang Q."/>
            <person name="Zhang B."/>
            <person name="Ji P."/>
            <person name="Sakyi L.B."/>
            <person name="Cui X."/>
            <person name="Yuan T."/>
            <person name="Jiang B."/>
            <person name="Yang W."/>
            <person name="Lam T.T.-Y."/>
            <person name="Chang Q."/>
            <person name="Ding S."/>
            <person name="Wang X."/>
            <person name="Zhu J."/>
            <person name="Ruan X."/>
            <person name="Zhao L."/>
            <person name="Wei J."/>
            <person name="Que T."/>
            <person name="Du C."/>
            <person name="Cheng J."/>
            <person name="Dai P."/>
            <person name="Han X."/>
            <person name="Huang E."/>
            <person name="Gao Y."/>
            <person name="Liu J."/>
            <person name="Shao H."/>
            <person name="Ye R."/>
            <person name="Li L."/>
            <person name="Wei W."/>
            <person name="Wang X."/>
            <person name="Wang C."/>
            <person name="Huo Q."/>
            <person name="Li W."/>
            <person name="Guo W."/>
            <person name="Chen H."/>
            <person name="Chen S."/>
            <person name="Zhou L."/>
            <person name="Zhou L."/>
            <person name="Ni X."/>
            <person name="Tian J."/>
            <person name="Zhou Y."/>
            <person name="Sheng Y."/>
            <person name="Liu T."/>
            <person name="Pan Y."/>
            <person name="Xia L."/>
            <person name="Li J."/>
            <person name="Zhao F."/>
            <person name="Cao W."/>
        </authorList>
    </citation>
    <scope>NUCLEOTIDE SEQUENCE</scope>
    <source>
        <strain evidence="1">Rsan-2018</strain>
        <tissue evidence="1">Larvae</tissue>
    </source>
</reference>